<proteinExistence type="predicted"/>
<dbReference type="SUPFAM" id="SSF52151">
    <property type="entry name" value="FabD/lysophospholipase-like"/>
    <property type="match status" value="1"/>
</dbReference>
<dbReference type="Pfam" id="PF01734">
    <property type="entry name" value="Patatin"/>
    <property type="match status" value="1"/>
</dbReference>
<evidence type="ECO:0000259" key="2">
    <source>
        <dbReference type="PROSITE" id="PS51635"/>
    </source>
</evidence>
<protein>
    <recommendedName>
        <fullName evidence="2">PNPLA domain-containing protein</fullName>
    </recommendedName>
</protein>
<accession>A0A6C0KNF5</accession>
<keyword evidence="1" id="KW-0443">Lipid metabolism</keyword>
<dbReference type="GO" id="GO:0006629">
    <property type="term" value="P:lipid metabolic process"/>
    <property type="evidence" value="ECO:0007669"/>
    <property type="project" value="UniProtKB-KW"/>
</dbReference>
<name>A0A6C0KNF5_9ZZZZ</name>
<evidence type="ECO:0000313" key="3">
    <source>
        <dbReference type="EMBL" id="QHU18711.1"/>
    </source>
</evidence>
<reference evidence="3" key="1">
    <citation type="journal article" date="2020" name="Nature">
        <title>Giant virus diversity and host interactions through global metagenomics.</title>
        <authorList>
            <person name="Schulz F."/>
            <person name="Roux S."/>
            <person name="Paez-Espino D."/>
            <person name="Jungbluth S."/>
            <person name="Walsh D.A."/>
            <person name="Denef V.J."/>
            <person name="McMahon K.D."/>
            <person name="Konstantinidis K.T."/>
            <person name="Eloe-Fadrosh E.A."/>
            <person name="Kyrpides N.C."/>
            <person name="Woyke T."/>
        </authorList>
    </citation>
    <scope>NUCLEOTIDE SEQUENCE</scope>
    <source>
        <strain evidence="3">GVMAG-S-3300013006-158</strain>
    </source>
</reference>
<dbReference type="EMBL" id="MN740936">
    <property type="protein sequence ID" value="QHU18711.1"/>
    <property type="molecule type" value="Genomic_DNA"/>
</dbReference>
<evidence type="ECO:0000256" key="1">
    <source>
        <dbReference type="ARBA" id="ARBA00023098"/>
    </source>
</evidence>
<organism evidence="3">
    <name type="scientific">viral metagenome</name>
    <dbReference type="NCBI Taxonomy" id="1070528"/>
    <lineage>
        <taxon>unclassified sequences</taxon>
        <taxon>metagenomes</taxon>
        <taxon>organismal metagenomes</taxon>
    </lineage>
</organism>
<dbReference type="PROSITE" id="PS51635">
    <property type="entry name" value="PNPLA"/>
    <property type="match status" value="1"/>
</dbReference>
<sequence>MYRLLWLCFVAVLPYICAECDLLSLSGGGSFGSVEAGMLDGLITSGSIPSHFQVITGISAGGLNAGFLHHFDNVSDALSPLKELYTNTKTHDIYESDLVGIFSRWSIYDNSPLEKTLTAVLGNTTQSLHPPIVLIGASNLLTEELDVFSFGSLSFEDKINVLMSTTAIPFVFPPRSFQNTLYIDGGVISNELITQAIGEVQCSFYNITFMNARPKYKATATIDGFMSYASAVVRMILNTFDYELAQTTSCTFPKGQINACFPTSNELNQYSMLDFDHGGELYELGRLHHECITYPLC</sequence>
<dbReference type="InterPro" id="IPR016035">
    <property type="entry name" value="Acyl_Trfase/lysoPLipase"/>
</dbReference>
<dbReference type="AlphaFoldDB" id="A0A6C0KNF5"/>
<feature type="domain" description="PNPLA" evidence="2">
    <location>
        <begin position="23"/>
        <end position="197"/>
    </location>
</feature>
<dbReference type="Gene3D" id="3.40.1090.10">
    <property type="entry name" value="Cytosolic phospholipase A2 catalytic domain"/>
    <property type="match status" value="1"/>
</dbReference>
<dbReference type="InterPro" id="IPR002641">
    <property type="entry name" value="PNPLA_dom"/>
</dbReference>